<dbReference type="AlphaFoldDB" id="A0A1G8MHT5"/>
<accession>A0A1G8MHT5</accession>
<feature type="chain" id="PRO_5011591952" description="YD repeat-containing protein" evidence="1">
    <location>
        <begin position="21"/>
        <end position="374"/>
    </location>
</feature>
<dbReference type="Gene3D" id="2.180.10.10">
    <property type="entry name" value="RHS repeat-associated core"/>
    <property type="match status" value="1"/>
</dbReference>
<protein>
    <recommendedName>
        <fullName evidence="4">YD repeat-containing protein</fullName>
    </recommendedName>
</protein>
<organism evidence="2 3">
    <name type="scientific">Winogradskyella thalassocola</name>
    <dbReference type="NCBI Taxonomy" id="262004"/>
    <lineage>
        <taxon>Bacteria</taxon>
        <taxon>Pseudomonadati</taxon>
        <taxon>Bacteroidota</taxon>
        <taxon>Flavobacteriia</taxon>
        <taxon>Flavobacteriales</taxon>
        <taxon>Flavobacteriaceae</taxon>
        <taxon>Winogradskyella</taxon>
    </lineage>
</organism>
<feature type="signal peptide" evidence="1">
    <location>
        <begin position="1"/>
        <end position="20"/>
    </location>
</feature>
<evidence type="ECO:0000256" key="1">
    <source>
        <dbReference type="SAM" id="SignalP"/>
    </source>
</evidence>
<evidence type="ECO:0000313" key="3">
    <source>
        <dbReference type="Proteomes" id="UP000199492"/>
    </source>
</evidence>
<dbReference type="Proteomes" id="UP000199492">
    <property type="component" value="Unassembled WGS sequence"/>
</dbReference>
<dbReference type="OrthoDB" id="1147123at2"/>
<gene>
    <name evidence="2" type="ORF">SAMN04489796_1301</name>
</gene>
<proteinExistence type="predicted"/>
<keyword evidence="1" id="KW-0732">Signal</keyword>
<dbReference type="EMBL" id="FNCZ01000030">
    <property type="protein sequence ID" value="SDI66910.1"/>
    <property type="molecule type" value="Genomic_DNA"/>
</dbReference>
<reference evidence="3" key="1">
    <citation type="submission" date="2016-10" db="EMBL/GenBank/DDBJ databases">
        <authorList>
            <person name="Varghese N."/>
            <person name="Submissions S."/>
        </authorList>
    </citation>
    <scope>NUCLEOTIDE SEQUENCE [LARGE SCALE GENOMIC DNA]</scope>
    <source>
        <strain evidence="3">DSM 15363</strain>
    </source>
</reference>
<dbReference type="Gene3D" id="3.90.930.1">
    <property type="match status" value="1"/>
</dbReference>
<evidence type="ECO:0008006" key="4">
    <source>
        <dbReference type="Google" id="ProtNLM"/>
    </source>
</evidence>
<keyword evidence="3" id="KW-1185">Reference proteome</keyword>
<sequence length="374" mass="45068">MNKTNLILALSLLWFSFSNGQQKDTIYGQVKSVREQLNFLDENQQNMKLFSDEGDYGHHGFSNPKFTKSRFYNWWYNTPFVHYSNYHKELNEKGKPTYEVWFYKNGDTVAFFNYKYDKNDNLIQEKKYYEKDDYTVRNFKYDKKNKLKSTIYYASDDPNLYSYSEFVYDENDNLIQSQDFNDDGETYGTKYTHYPNGKIKEVISYSPFKVIEKDNKRTLFKDGNGYNKLDRKFIYNENGDVIEIQSYDGEFYSETSPKIKGKILKEYLNGLLVKETSLNRAGKIERYTSYSYNKENQKTNEKYFVPEYPENNLSFEYHYDKNGNQVKLIYTEKNNPILVEFEYEFDNQNNWTKQIKSVNGKKLFVWTREIEYYK</sequence>
<name>A0A1G8MHT5_9FLAO</name>
<dbReference type="RefSeq" id="WP_092471287.1">
    <property type="nucleotide sequence ID" value="NZ_FNCZ01000030.1"/>
</dbReference>
<evidence type="ECO:0000313" key="2">
    <source>
        <dbReference type="EMBL" id="SDI66910.1"/>
    </source>
</evidence>